<accession>A0A9P3GHR3</accession>
<dbReference type="AlphaFoldDB" id="A0A9P3GHR3"/>
<proteinExistence type="inferred from homology"/>
<gene>
    <name evidence="3" type="ORF">PsYK624_123760</name>
</gene>
<keyword evidence="2" id="KW-0378">Hydrolase</keyword>
<dbReference type="Proteomes" id="UP000703269">
    <property type="component" value="Unassembled WGS sequence"/>
</dbReference>
<dbReference type="GO" id="GO:0006637">
    <property type="term" value="P:acyl-CoA metabolic process"/>
    <property type="evidence" value="ECO:0007669"/>
    <property type="project" value="TreeGrafter"/>
</dbReference>
<sequence>MKSALSWFESLRLRSAPAAHDMPPHTLAPRSKADSYCEQQLCFAGAQALFEAYINTRDRIRTGKRMEHLNSLASSIAYKCMLGPVECIAASATLSFYLVTASVDRLSSQSVYVGRSSIYVAVRIEALNSDGPDETVMLGAYAVCRARPLADCSPGRFCMHYADFVLDLLSASHCYESSATEGVASVTVRPLSWHEDPGHLRP</sequence>
<organism evidence="3 4">
    <name type="scientific">Phanerochaete sordida</name>
    <dbReference type="NCBI Taxonomy" id="48140"/>
    <lineage>
        <taxon>Eukaryota</taxon>
        <taxon>Fungi</taxon>
        <taxon>Dikarya</taxon>
        <taxon>Basidiomycota</taxon>
        <taxon>Agaricomycotina</taxon>
        <taxon>Agaricomycetes</taxon>
        <taxon>Polyporales</taxon>
        <taxon>Phanerochaetaceae</taxon>
        <taxon>Phanerochaete</taxon>
    </lineage>
</organism>
<dbReference type="GO" id="GO:0047617">
    <property type="term" value="F:fatty acyl-CoA hydrolase activity"/>
    <property type="evidence" value="ECO:0007669"/>
    <property type="project" value="TreeGrafter"/>
</dbReference>
<evidence type="ECO:0000313" key="3">
    <source>
        <dbReference type="EMBL" id="GJE96183.1"/>
    </source>
</evidence>
<dbReference type="Gene3D" id="3.10.129.10">
    <property type="entry name" value="Hotdog Thioesterase"/>
    <property type="match status" value="1"/>
</dbReference>
<comment type="similarity">
    <text evidence="1">Belongs to the acyl coenzyme A hydrolase family.</text>
</comment>
<keyword evidence="4" id="KW-1185">Reference proteome</keyword>
<comment type="caution">
    <text evidence="3">The sequence shown here is derived from an EMBL/GenBank/DDBJ whole genome shotgun (WGS) entry which is preliminary data.</text>
</comment>
<protein>
    <submittedName>
        <fullName evidence="3">Uncharacterized protein</fullName>
    </submittedName>
</protein>
<name>A0A9P3GHR3_9APHY</name>
<evidence type="ECO:0000313" key="4">
    <source>
        <dbReference type="Proteomes" id="UP000703269"/>
    </source>
</evidence>
<dbReference type="GO" id="GO:0005739">
    <property type="term" value="C:mitochondrion"/>
    <property type="evidence" value="ECO:0007669"/>
    <property type="project" value="TreeGrafter"/>
</dbReference>
<dbReference type="PANTHER" id="PTHR12655:SF0">
    <property type="entry name" value="ACYL-COENZYME A THIOESTERASE 9, MITOCHONDRIAL"/>
    <property type="match status" value="1"/>
</dbReference>
<dbReference type="InterPro" id="IPR029069">
    <property type="entry name" value="HotDog_dom_sf"/>
</dbReference>
<dbReference type="OrthoDB" id="331699at2759"/>
<reference evidence="3 4" key="1">
    <citation type="submission" date="2021-08" db="EMBL/GenBank/DDBJ databases">
        <title>Draft Genome Sequence of Phanerochaete sordida strain YK-624.</title>
        <authorList>
            <person name="Mori T."/>
            <person name="Dohra H."/>
            <person name="Suzuki T."/>
            <person name="Kawagishi H."/>
            <person name="Hirai H."/>
        </authorList>
    </citation>
    <scope>NUCLEOTIDE SEQUENCE [LARGE SCALE GENOMIC DNA]</scope>
    <source>
        <strain evidence="3 4">YK-624</strain>
    </source>
</reference>
<evidence type="ECO:0000256" key="2">
    <source>
        <dbReference type="ARBA" id="ARBA00022801"/>
    </source>
</evidence>
<dbReference type="PANTHER" id="PTHR12655">
    <property type="entry name" value="ACYL-COA THIOESTERASE"/>
    <property type="match status" value="1"/>
</dbReference>
<evidence type="ECO:0000256" key="1">
    <source>
        <dbReference type="ARBA" id="ARBA00010458"/>
    </source>
</evidence>
<dbReference type="EMBL" id="BPQB01000056">
    <property type="protein sequence ID" value="GJE96183.1"/>
    <property type="molecule type" value="Genomic_DNA"/>
</dbReference>
<dbReference type="SUPFAM" id="SSF54637">
    <property type="entry name" value="Thioesterase/thiol ester dehydrase-isomerase"/>
    <property type="match status" value="1"/>
</dbReference>